<keyword evidence="2" id="KW-1185">Reference proteome</keyword>
<sequence length="190" mass="20435">MISVEVTDEDVRDLSAEIKNLPGALFGASSPLLRPFLSRLEELLPPEKRGRGDNYISSTLKAHVEVVVADEGYIRVESEGRAVEITRGELAAVLEEKFAALDHQSLNLPGLLFLQSGPVLQACTLRKLDKDHGVKVPGGRRTHRYVFHTTVVSVKADRDAVRVGFDLDRLPNLTGDGASEGASGSAGPGP</sequence>
<accession>A0ABT5X6W0</accession>
<evidence type="ECO:0000313" key="2">
    <source>
        <dbReference type="Proteomes" id="UP001220010"/>
    </source>
</evidence>
<dbReference type="EMBL" id="JARFPK010000012">
    <property type="protein sequence ID" value="MDF0590422.1"/>
    <property type="molecule type" value="Genomic_DNA"/>
</dbReference>
<name>A0ABT5X6W0_9EURY</name>
<reference evidence="1 2" key="1">
    <citation type="submission" date="2023-03" db="EMBL/GenBank/DDBJ databases">
        <title>WGS of Methanotrichaceae archaeon Mx.</title>
        <authorList>
            <person name="Sorokin D.Y."/>
            <person name="Merkel A.Y."/>
        </authorList>
    </citation>
    <scope>NUCLEOTIDE SEQUENCE [LARGE SCALE GENOMIC DNA]</scope>
    <source>
        <strain evidence="1 2">Mx</strain>
    </source>
</reference>
<gene>
    <name evidence="1" type="ORF">P0O15_04440</name>
</gene>
<organism evidence="1 2">
    <name type="scientific">Candidatus Methanocrinis natronophilus</name>
    <dbReference type="NCBI Taxonomy" id="3033396"/>
    <lineage>
        <taxon>Archaea</taxon>
        <taxon>Methanobacteriati</taxon>
        <taxon>Methanobacteriota</taxon>
        <taxon>Stenosarchaea group</taxon>
        <taxon>Methanomicrobia</taxon>
        <taxon>Methanotrichales</taxon>
        <taxon>Methanotrichaceae</taxon>
        <taxon>Methanocrinis</taxon>
    </lineage>
</organism>
<evidence type="ECO:0000313" key="1">
    <source>
        <dbReference type="EMBL" id="MDF0590422.1"/>
    </source>
</evidence>
<proteinExistence type="predicted"/>
<dbReference type="RefSeq" id="WP_316966171.1">
    <property type="nucleotide sequence ID" value="NZ_JARFPK010000012.1"/>
</dbReference>
<comment type="caution">
    <text evidence="1">The sequence shown here is derived from an EMBL/GenBank/DDBJ whole genome shotgun (WGS) entry which is preliminary data.</text>
</comment>
<protein>
    <submittedName>
        <fullName evidence="1">Uncharacterized protein</fullName>
    </submittedName>
</protein>
<dbReference type="Proteomes" id="UP001220010">
    <property type="component" value="Unassembled WGS sequence"/>
</dbReference>